<comment type="caution">
    <text evidence="10">The sequence shown here is derived from an EMBL/GenBank/DDBJ whole genome shotgun (WGS) entry which is preliminary data.</text>
</comment>
<dbReference type="FunFam" id="3.30.460.10:FF:000018">
    <property type="entry name" value="Mitochondrial assembly of ribosomal large subunit 1"/>
    <property type="match status" value="1"/>
</dbReference>
<dbReference type="Gene3D" id="3.30.460.10">
    <property type="entry name" value="Beta Polymerase, domain 2"/>
    <property type="match status" value="1"/>
</dbReference>
<evidence type="ECO:0000256" key="5">
    <source>
        <dbReference type="ARBA" id="ARBA00022525"/>
    </source>
</evidence>
<dbReference type="CDD" id="cd00126">
    <property type="entry name" value="PAH"/>
    <property type="match status" value="1"/>
</dbReference>
<comment type="similarity">
    <text evidence="3 9">Belongs to the NPY family.</text>
</comment>
<evidence type="ECO:0000256" key="9">
    <source>
        <dbReference type="RuleBase" id="RU000656"/>
    </source>
</evidence>
<dbReference type="PANTHER" id="PTHR21043:SF0">
    <property type="entry name" value="MITOCHONDRIAL ASSEMBLY OF RIBOSOMAL LARGE SUBUNIT PROTEIN 1"/>
    <property type="match status" value="1"/>
</dbReference>
<dbReference type="Proteomes" id="UP001279410">
    <property type="component" value="Unassembled WGS sequence"/>
</dbReference>
<name>A0AAD3N1J3_LATJO</name>
<organism evidence="10 11">
    <name type="scientific">Lates japonicus</name>
    <name type="common">Japanese lates</name>
    <dbReference type="NCBI Taxonomy" id="270547"/>
    <lineage>
        <taxon>Eukaryota</taxon>
        <taxon>Metazoa</taxon>
        <taxon>Chordata</taxon>
        <taxon>Craniata</taxon>
        <taxon>Vertebrata</taxon>
        <taxon>Euteleostomi</taxon>
        <taxon>Actinopterygii</taxon>
        <taxon>Neopterygii</taxon>
        <taxon>Teleostei</taxon>
        <taxon>Neoteleostei</taxon>
        <taxon>Acanthomorphata</taxon>
        <taxon>Carangaria</taxon>
        <taxon>Carangaria incertae sedis</taxon>
        <taxon>Centropomidae</taxon>
        <taxon>Lates</taxon>
    </lineage>
</organism>
<gene>
    <name evidence="10" type="ORF">AKAME5_001519600</name>
</gene>
<dbReference type="Pfam" id="PF02410">
    <property type="entry name" value="RsfS"/>
    <property type="match status" value="1"/>
</dbReference>
<sequence length="260" mass="29636">MDSGSRAPSQRPSETFTLDVLVSLLRQENAVDICVIKVPDQIKYTEYFIVVSGVSPRHLRAMALYAIKVYKFLKRDGDPNVKIEGKDAEDWMCIDFGNIVVHFMMPETREVYELEKLWTLRKYDEQLRSIPAEMLPEDFIYDADATKIRSSAVMPLCILALCLLACINSGINAYPAKPASPREGAPPEELAKYYSALRHYINLITRQRYGKRDIPDTLFSDVLVRESTESIPGSNYVREAGKRDWTLLIKLAQGYQMSVL</sequence>
<evidence type="ECO:0000313" key="11">
    <source>
        <dbReference type="Proteomes" id="UP001279410"/>
    </source>
</evidence>
<dbReference type="PANTHER" id="PTHR21043">
    <property type="entry name" value="IOJAP SUPERFAMILY ORTHOLOG"/>
    <property type="match status" value="1"/>
</dbReference>
<comment type="similarity">
    <text evidence="4">Belongs to the Iojap/RsfS family.</text>
</comment>
<dbReference type="SUPFAM" id="SSF81301">
    <property type="entry name" value="Nucleotidyltransferase"/>
    <property type="match status" value="1"/>
</dbReference>
<dbReference type="InterPro" id="IPR001955">
    <property type="entry name" value="Pancreatic_hormone-like"/>
</dbReference>
<accession>A0AAD3N1J3</accession>
<proteinExistence type="inferred from homology"/>
<keyword evidence="11" id="KW-1185">Reference proteome</keyword>
<evidence type="ECO:0000256" key="3">
    <source>
        <dbReference type="ARBA" id="ARBA00010022"/>
    </source>
</evidence>
<dbReference type="NCBIfam" id="TIGR00090">
    <property type="entry name" value="rsfS_iojap_ybeB"/>
    <property type="match status" value="1"/>
</dbReference>
<dbReference type="PRINTS" id="PR00278">
    <property type="entry name" value="PANCHORMONE"/>
</dbReference>
<dbReference type="GO" id="GO:0017148">
    <property type="term" value="P:negative regulation of translation"/>
    <property type="evidence" value="ECO:0007669"/>
    <property type="project" value="TreeGrafter"/>
</dbReference>
<dbReference type="PROSITE" id="PS00265">
    <property type="entry name" value="PANCREATIC_HORMONE_1"/>
    <property type="match status" value="1"/>
</dbReference>
<dbReference type="InterPro" id="IPR020392">
    <property type="entry name" value="Pancreatic_hormone-like_CS"/>
</dbReference>
<evidence type="ECO:0000256" key="2">
    <source>
        <dbReference type="ARBA" id="ARBA00004613"/>
    </source>
</evidence>
<evidence type="ECO:0000313" key="10">
    <source>
        <dbReference type="EMBL" id="GLD63592.1"/>
    </source>
</evidence>
<dbReference type="InterPro" id="IPR043519">
    <property type="entry name" value="NT_sf"/>
</dbReference>
<dbReference type="HAMAP" id="MF_01477">
    <property type="entry name" value="Iojap_RsfS"/>
    <property type="match status" value="1"/>
</dbReference>
<dbReference type="GO" id="GO:0090071">
    <property type="term" value="P:negative regulation of ribosome biogenesis"/>
    <property type="evidence" value="ECO:0007669"/>
    <property type="project" value="TreeGrafter"/>
</dbReference>
<evidence type="ECO:0000256" key="8">
    <source>
        <dbReference type="ARBA" id="ARBA00073331"/>
    </source>
</evidence>
<dbReference type="InterPro" id="IPR004394">
    <property type="entry name" value="Iojap/RsfS/C7orf30"/>
</dbReference>
<dbReference type="GO" id="GO:0005576">
    <property type="term" value="C:extracellular region"/>
    <property type="evidence" value="ECO:0007669"/>
    <property type="project" value="UniProtKB-SubCell"/>
</dbReference>
<dbReference type="Pfam" id="PF00159">
    <property type="entry name" value="Hormone_3"/>
    <property type="match status" value="1"/>
</dbReference>
<evidence type="ECO:0000256" key="1">
    <source>
        <dbReference type="ARBA" id="ARBA00004173"/>
    </source>
</evidence>
<evidence type="ECO:0000256" key="4">
    <source>
        <dbReference type="ARBA" id="ARBA00010574"/>
    </source>
</evidence>
<dbReference type="GO" id="GO:0005739">
    <property type="term" value="C:mitochondrion"/>
    <property type="evidence" value="ECO:0007669"/>
    <property type="project" value="UniProtKB-SubCell"/>
</dbReference>
<keyword evidence="5" id="KW-0964">Secreted</keyword>
<protein>
    <recommendedName>
        <fullName evidence="8">Mitochondrial assembly of ribosomal large subunit protein 1</fullName>
    </recommendedName>
</protein>
<dbReference type="AlphaFoldDB" id="A0AAD3N1J3"/>
<dbReference type="GO" id="GO:0043023">
    <property type="term" value="F:ribosomal large subunit binding"/>
    <property type="evidence" value="ECO:0007669"/>
    <property type="project" value="TreeGrafter"/>
</dbReference>
<dbReference type="Gene3D" id="6.10.250.900">
    <property type="match status" value="1"/>
</dbReference>
<evidence type="ECO:0000256" key="7">
    <source>
        <dbReference type="ARBA" id="ARBA00053669"/>
    </source>
</evidence>
<comment type="function">
    <text evidence="7">Required for normal mitochondrial ribosome function and mitochondrial translation. May play a role in ribosome biogenesis by preventing premature association of the 28S and 39S ribosomal subunits. Interacts with mitochondrial ribosomal protein uL14m (MRPL14), probably blocking formation of intersubunit bridge B8, preventing association of the 28S and 39S ribosomal subunits. Addition to isolated mitochondrial ribosomal subunits partially inhibits translation, probably by interfering with the association of the 28S and 39S ribosomal subunits and the formation of functional ribosomes. May also participate in the assembly and/or regulation of the stability of the large subunit of the mitochondrial ribosome. May function as a ribosomal silencing factor.</text>
</comment>
<reference evidence="10" key="1">
    <citation type="submission" date="2022-08" db="EMBL/GenBank/DDBJ databases">
        <title>Genome sequencing of akame (Lates japonicus).</title>
        <authorList>
            <person name="Hashiguchi Y."/>
            <person name="Takahashi H."/>
        </authorList>
    </citation>
    <scope>NUCLEOTIDE SEQUENCE</scope>
    <source>
        <strain evidence="10">Kochi</strain>
    </source>
</reference>
<dbReference type="GO" id="GO:0005179">
    <property type="term" value="F:hormone activity"/>
    <property type="evidence" value="ECO:0007669"/>
    <property type="project" value="InterPro"/>
</dbReference>
<dbReference type="SMART" id="SM00309">
    <property type="entry name" value="PAH"/>
    <property type="match status" value="1"/>
</dbReference>
<comment type="subcellular location">
    <subcellularLocation>
        <location evidence="1">Mitochondrion</location>
    </subcellularLocation>
    <subcellularLocation>
        <location evidence="2">Secreted</location>
    </subcellularLocation>
</comment>
<evidence type="ECO:0000256" key="6">
    <source>
        <dbReference type="ARBA" id="ARBA00023128"/>
    </source>
</evidence>
<keyword evidence="6" id="KW-0496">Mitochondrion</keyword>
<dbReference type="PROSITE" id="PS50276">
    <property type="entry name" value="PANCREATIC_HORMONE_2"/>
    <property type="match status" value="1"/>
</dbReference>
<dbReference type="EMBL" id="BRZM01000063">
    <property type="protein sequence ID" value="GLD63592.1"/>
    <property type="molecule type" value="Genomic_DNA"/>
</dbReference>